<dbReference type="GO" id="GO:0004150">
    <property type="term" value="F:dihydroneopterin aldolase activity"/>
    <property type="evidence" value="ECO:0007669"/>
    <property type="project" value="UniProtKB-UniRule"/>
</dbReference>
<dbReference type="EMBL" id="CADCUL010000168">
    <property type="protein sequence ID" value="CAA9384579.1"/>
    <property type="molecule type" value="Genomic_DNA"/>
</dbReference>
<dbReference type="PANTHER" id="PTHR42844:SF1">
    <property type="entry name" value="DIHYDRONEOPTERIN ALDOLASE 1-RELATED"/>
    <property type="match status" value="1"/>
</dbReference>
<comment type="pathway">
    <text evidence="2 6">Cofactor biosynthesis; tetrahydrofolate biosynthesis; 2-amino-4-hydroxy-6-hydroxymethyl-7,8-dihydropteridine diphosphate from 7,8-dihydroneopterin triphosphate: step 3/4.</text>
</comment>
<dbReference type="FunFam" id="3.30.1130.10:FF:000003">
    <property type="entry name" value="7,8-dihydroneopterin aldolase"/>
    <property type="match status" value="1"/>
</dbReference>
<proteinExistence type="inferred from homology"/>
<accession>A0A6J4NDN6</accession>
<dbReference type="InterPro" id="IPR006156">
    <property type="entry name" value="Dihydroneopterin_aldolase"/>
</dbReference>
<dbReference type="GO" id="GO:0005737">
    <property type="term" value="C:cytoplasm"/>
    <property type="evidence" value="ECO:0007669"/>
    <property type="project" value="TreeGrafter"/>
</dbReference>
<dbReference type="InterPro" id="IPR043133">
    <property type="entry name" value="GTP-CH-I_C/QueF"/>
</dbReference>
<dbReference type="SUPFAM" id="SSF55620">
    <property type="entry name" value="Tetrahydrobiopterin biosynthesis enzymes-like"/>
    <property type="match status" value="1"/>
</dbReference>
<evidence type="ECO:0000256" key="2">
    <source>
        <dbReference type="ARBA" id="ARBA00005013"/>
    </source>
</evidence>
<evidence type="ECO:0000256" key="3">
    <source>
        <dbReference type="ARBA" id="ARBA00005708"/>
    </source>
</evidence>
<dbReference type="CDD" id="cd00534">
    <property type="entry name" value="DHNA_DHNTPE"/>
    <property type="match status" value="1"/>
</dbReference>
<dbReference type="InterPro" id="IPR006157">
    <property type="entry name" value="FolB_dom"/>
</dbReference>
<dbReference type="UniPathway" id="UPA00077">
    <property type="reaction ID" value="UER00154"/>
</dbReference>
<comment type="similarity">
    <text evidence="3 6">Belongs to the DHNA family.</text>
</comment>
<evidence type="ECO:0000256" key="1">
    <source>
        <dbReference type="ARBA" id="ARBA00001353"/>
    </source>
</evidence>
<reference evidence="8" key="1">
    <citation type="submission" date="2020-02" db="EMBL/GenBank/DDBJ databases">
        <authorList>
            <person name="Meier V. D."/>
        </authorList>
    </citation>
    <scope>NUCLEOTIDE SEQUENCE</scope>
    <source>
        <strain evidence="8">AVDCRST_MAG21</strain>
    </source>
</reference>
<dbReference type="NCBIfam" id="TIGR00525">
    <property type="entry name" value="folB"/>
    <property type="match status" value="1"/>
</dbReference>
<protein>
    <recommendedName>
        <fullName evidence="6">7,8-dihydroneopterin aldolase</fullName>
        <ecNumber evidence="6">4.1.2.25</ecNumber>
    </recommendedName>
</protein>
<dbReference type="AlphaFoldDB" id="A0A6J4NDN6"/>
<dbReference type="GO" id="GO:0046656">
    <property type="term" value="P:folic acid biosynthetic process"/>
    <property type="evidence" value="ECO:0007669"/>
    <property type="project" value="UniProtKB-UniRule"/>
</dbReference>
<comment type="catalytic activity">
    <reaction evidence="1 6">
        <text>7,8-dihydroneopterin = 6-hydroxymethyl-7,8-dihydropterin + glycolaldehyde</text>
        <dbReference type="Rhea" id="RHEA:10540"/>
        <dbReference type="ChEBI" id="CHEBI:17001"/>
        <dbReference type="ChEBI" id="CHEBI:17071"/>
        <dbReference type="ChEBI" id="CHEBI:44841"/>
        <dbReference type="EC" id="4.1.2.25"/>
    </reaction>
</comment>
<evidence type="ECO:0000256" key="4">
    <source>
        <dbReference type="ARBA" id="ARBA00022909"/>
    </source>
</evidence>
<dbReference type="SMART" id="SM00905">
    <property type="entry name" value="FolB"/>
    <property type="match status" value="1"/>
</dbReference>
<gene>
    <name evidence="8" type="ORF">AVDCRST_MAG21-1911</name>
</gene>
<dbReference type="EC" id="4.1.2.25" evidence="6"/>
<feature type="domain" description="Dihydroneopterin aldolase/epimerase" evidence="7">
    <location>
        <begin position="6"/>
        <end position="118"/>
    </location>
</feature>
<evidence type="ECO:0000256" key="5">
    <source>
        <dbReference type="ARBA" id="ARBA00023239"/>
    </source>
</evidence>
<dbReference type="Pfam" id="PF02152">
    <property type="entry name" value="FolB"/>
    <property type="match status" value="1"/>
</dbReference>
<dbReference type="Gene3D" id="3.30.1130.10">
    <property type="match status" value="1"/>
</dbReference>
<name>A0A6J4NDN6_9ACTN</name>
<organism evidence="8">
    <name type="scientific">uncultured Nocardioidaceae bacterium</name>
    <dbReference type="NCBI Taxonomy" id="253824"/>
    <lineage>
        <taxon>Bacteria</taxon>
        <taxon>Bacillati</taxon>
        <taxon>Actinomycetota</taxon>
        <taxon>Actinomycetes</taxon>
        <taxon>Propionibacteriales</taxon>
        <taxon>Nocardioidaceae</taxon>
        <taxon>environmental samples</taxon>
    </lineage>
</organism>
<evidence type="ECO:0000256" key="6">
    <source>
        <dbReference type="RuleBase" id="RU362079"/>
    </source>
</evidence>
<sequence>MSTDLISLRGVQAFGHHGVLDAERRDGQTFSVDLDLAVDLRDAAATDDLSHTVDYGRLAAAVHDAVATEPVDLLETLADRLAGLVLTDPLVSWVRVTVHKPQAPLSVPVHDVAVTIERSRP</sequence>
<dbReference type="NCBIfam" id="TIGR00526">
    <property type="entry name" value="folB_dom"/>
    <property type="match status" value="1"/>
</dbReference>
<dbReference type="PANTHER" id="PTHR42844">
    <property type="entry name" value="DIHYDRONEOPTERIN ALDOLASE 1-RELATED"/>
    <property type="match status" value="1"/>
</dbReference>
<evidence type="ECO:0000313" key="8">
    <source>
        <dbReference type="EMBL" id="CAA9384579.1"/>
    </source>
</evidence>
<keyword evidence="5 6" id="KW-0456">Lyase</keyword>
<comment type="function">
    <text evidence="6">Catalyzes the conversion of 7,8-dihydroneopterin to 6-hydroxymethyl-7,8-dihydropterin.</text>
</comment>
<dbReference type="GO" id="GO:0046654">
    <property type="term" value="P:tetrahydrofolate biosynthetic process"/>
    <property type="evidence" value="ECO:0007669"/>
    <property type="project" value="UniProtKB-UniRule"/>
</dbReference>
<evidence type="ECO:0000259" key="7">
    <source>
        <dbReference type="SMART" id="SM00905"/>
    </source>
</evidence>
<keyword evidence="4 6" id="KW-0289">Folate biosynthesis</keyword>